<dbReference type="KEGG" id="flt:Sv326_0513"/>
<dbReference type="AlphaFoldDB" id="A0A7D5XLI6"/>
<keyword evidence="1" id="KW-1133">Transmembrane helix</keyword>
<accession>A0A7D5XLI6</accession>
<organism evidence="2 3">
    <name type="scientific">Fermentimicrarchaeum limneticum</name>
    <dbReference type="NCBI Taxonomy" id="2795018"/>
    <lineage>
        <taxon>Archaea</taxon>
        <taxon>Candidatus Micrarchaeota</taxon>
        <taxon>Candidatus Fermentimicrarchaeales</taxon>
        <taxon>Candidatus Fermentimicrarchaeaceae</taxon>
        <taxon>Candidatus Fermentimicrarchaeum</taxon>
    </lineage>
</organism>
<protein>
    <submittedName>
        <fullName evidence="2">Uncharacterized protein</fullName>
    </submittedName>
</protein>
<gene>
    <name evidence="2" type="ORF">Sv326_0513</name>
</gene>
<keyword evidence="1" id="KW-0812">Transmembrane</keyword>
<sequence>MARKSVAARKKDEHENRNAIIVGFLLALLPIIIFLWAFLSRAGYVEESPNCSCPPPYDTGSYVCCMASGVFLTSWAFRIYMSLPTLYVLIYLPLGVFLYLLSRLGFSDGIRSRLRFAGKSFFAGGIIGILSFTTVVSPIFSIHF</sequence>
<dbReference type="Proteomes" id="UP000510821">
    <property type="component" value="Chromosome"/>
</dbReference>
<dbReference type="EMBL" id="CP058998">
    <property type="protein sequence ID" value="QLJ52688.1"/>
    <property type="molecule type" value="Genomic_DNA"/>
</dbReference>
<feature type="transmembrane region" description="Helical" evidence="1">
    <location>
        <begin position="121"/>
        <end position="142"/>
    </location>
</feature>
<evidence type="ECO:0000313" key="3">
    <source>
        <dbReference type="Proteomes" id="UP000510821"/>
    </source>
</evidence>
<evidence type="ECO:0000256" key="1">
    <source>
        <dbReference type="SAM" id="Phobius"/>
    </source>
</evidence>
<evidence type="ECO:0000313" key="2">
    <source>
        <dbReference type="EMBL" id="QLJ52688.1"/>
    </source>
</evidence>
<keyword evidence="1" id="KW-0472">Membrane</keyword>
<name>A0A7D5XLI6_FERL1</name>
<feature type="transmembrane region" description="Helical" evidence="1">
    <location>
        <begin position="84"/>
        <end position="101"/>
    </location>
</feature>
<reference evidence="3" key="1">
    <citation type="submission" date="2020-07" db="EMBL/GenBank/DDBJ databases">
        <title>Metabolic diversity and evolutionary history of the archaeal phylum ###Micrarchaeota### uncovered from a freshwater lake metagenome.</title>
        <authorList>
            <person name="Kadnikov V.V."/>
            <person name="Savvichev A.S."/>
            <person name="Mardanov A.V."/>
            <person name="Beletsky A.V."/>
            <person name="Chupakov A.V."/>
            <person name="Kokryatskaya N.M."/>
            <person name="Pimenov N.V."/>
            <person name="Ravin N.V."/>
        </authorList>
    </citation>
    <scope>NUCLEOTIDE SEQUENCE [LARGE SCALE GENOMIC DNA]</scope>
</reference>
<feature type="transmembrane region" description="Helical" evidence="1">
    <location>
        <begin position="20"/>
        <end position="39"/>
    </location>
</feature>
<proteinExistence type="predicted"/>